<dbReference type="Pfam" id="PF03946">
    <property type="entry name" value="Ribosomal_L11_N"/>
    <property type="match status" value="1"/>
</dbReference>
<dbReference type="EnsemblMetazoa" id="GAUT032742-RA">
    <property type="protein sequence ID" value="GAUT032742-PA"/>
    <property type="gene ID" value="GAUT032742"/>
</dbReference>
<evidence type="ECO:0008006" key="9">
    <source>
        <dbReference type="Google" id="ProtNLM"/>
    </source>
</evidence>
<dbReference type="GO" id="GO:0006412">
    <property type="term" value="P:translation"/>
    <property type="evidence" value="ECO:0007669"/>
    <property type="project" value="InterPro"/>
</dbReference>
<dbReference type="STRING" id="7395.A0A1A9VCB4"/>
<evidence type="ECO:0000259" key="6">
    <source>
        <dbReference type="Pfam" id="PF03946"/>
    </source>
</evidence>
<dbReference type="InterPro" id="IPR000911">
    <property type="entry name" value="Ribosomal_uL11"/>
</dbReference>
<protein>
    <recommendedName>
        <fullName evidence="9">Ribosomal protein L11 N-terminal domain-containing protein</fullName>
    </recommendedName>
</protein>
<comment type="similarity">
    <text evidence="1 4">Belongs to the universal ribosomal protein uL11 family.</text>
</comment>
<evidence type="ECO:0000259" key="5">
    <source>
        <dbReference type="Pfam" id="PF00298"/>
    </source>
</evidence>
<feature type="domain" description="Large ribosomal subunit protein uL11 N-terminal" evidence="6">
    <location>
        <begin position="13"/>
        <end position="68"/>
    </location>
</feature>
<dbReference type="AlphaFoldDB" id="A0A1A9VCB4"/>
<organism evidence="7 8">
    <name type="scientific">Glossina austeni</name>
    <name type="common">Savannah tsetse fly</name>
    <dbReference type="NCBI Taxonomy" id="7395"/>
    <lineage>
        <taxon>Eukaryota</taxon>
        <taxon>Metazoa</taxon>
        <taxon>Ecdysozoa</taxon>
        <taxon>Arthropoda</taxon>
        <taxon>Hexapoda</taxon>
        <taxon>Insecta</taxon>
        <taxon>Pterygota</taxon>
        <taxon>Neoptera</taxon>
        <taxon>Endopterygota</taxon>
        <taxon>Diptera</taxon>
        <taxon>Brachycera</taxon>
        <taxon>Muscomorpha</taxon>
        <taxon>Hippoboscoidea</taxon>
        <taxon>Glossinidae</taxon>
        <taxon>Glossina</taxon>
    </lineage>
</organism>
<proteinExistence type="inferred from homology"/>
<evidence type="ECO:0000313" key="8">
    <source>
        <dbReference type="Proteomes" id="UP000078200"/>
    </source>
</evidence>
<dbReference type="SMART" id="SM00649">
    <property type="entry name" value="RL11"/>
    <property type="match status" value="1"/>
</dbReference>
<dbReference type="GO" id="GO:0070180">
    <property type="term" value="F:large ribosomal subunit rRNA binding"/>
    <property type="evidence" value="ECO:0007669"/>
    <property type="project" value="TreeGrafter"/>
</dbReference>
<keyword evidence="8" id="KW-1185">Reference proteome</keyword>
<evidence type="ECO:0000256" key="4">
    <source>
        <dbReference type="RuleBase" id="RU003978"/>
    </source>
</evidence>
<dbReference type="SUPFAM" id="SSF46906">
    <property type="entry name" value="Ribosomal protein L11, C-terminal domain"/>
    <property type="match status" value="1"/>
</dbReference>
<keyword evidence="2 4" id="KW-0689">Ribosomal protein</keyword>
<dbReference type="PANTHER" id="PTHR11661:SF2">
    <property type="entry name" value="LARGE RIBOSOMAL SUBUNIT PROTEIN UL11"/>
    <property type="match status" value="1"/>
</dbReference>
<dbReference type="PANTHER" id="PTHR11661">
    <property type="entry name" value="60S RIBOSOMAL PROTEIN L12"/>
    <property type="match status" value="1"/>
</dbReference>
<dbReference type="VEuPathDB" id="VectorBase:GAUT032742"/>
<reference evidence="7" key="1">
    <citation type="submission" date="2020-05" db="UniProtKB">
        <authorList>
            <consortium name="EnsemblMetazoa"/>
        </authorList>
    </citation>
    <scope>IDENTIFICATION</scope>
    <source>
        <strain evidence="7">TTRI</strain>
    </source>
</reference>
<dbReference type="GO" id="GO:0003735">
    <property type="term" value="F:structural constituent of ribosome"/>
    <property type="evidence" value="ECO:0007669"/>
    <property type="project" value="InterPro"/>
</dbReference>
<dbReference type="InterPro" id="IPR020783">
    <property type="entry name" value="Ribosomal_uL11_C"/>
</dbReference>
<dbReference type="Pfam" id="PF00298">
    <property type="entry name" value="Ribosomal_L11"/>
    <property type="match status" value="1"/>
</dbReference>
<dbReference type="Proteomes" id="UP000078200">
    <property type="component" value="Unassembled WGS sequence"/>
</dbReference>
<sequence length="123" mass="13875">MPPKFDPAEEKLVYLRCVESEVGATSSMTPKIGPLDLSAKKVGDDIAKATSDWKRLKITVCLTMQNRQVSISVVPSAVSLITKALKESQRDRRKQKNFKHSGNITFDDILYIARIMQTNSRHR</sequence>
<evidence type="ECO:0000313" key="7">
    <source>
        <dbReference type="EnsemblMetazoa" id="GAUT032742-PA"/>
    </source>
</evidence>
<dbReference type="FunFam" id="3.30.1550.10:FF:000002">
    <property type="entry name" value="60S ribosomal protein L12"/>
    <property type="match status" value="1"/>
</dbReference>
<dbReference type="Gene3D" id="3.30.1550.10">
    <property type="entry name" value="Ribosomal protein L11/L12, N-terminal domain"/>
    <property type="match status" value="1"/>
</dbReference>
<dbReference type="InterPro" id="IPR036769">
    <property type="entry name" value="Ribosomal_uL11_C_sf"/>
</dbReference>
<dbReference type="InterPro" id="IPR020784">
    <property type="entry name" value="Ribosomal_uL11_N"/>
</dbReference>
<feature type="domain" description="Large ribosomal subunit protein uL11 C-terminal" evidence="5">
    <location>
        <begin position="74"/>
        <end position="120"/>
    </location>
</feature>
<evidence type="ECO:0000256" key="2">
    <source>
        <dbReference type="ARBA" id="ARBA00022980"/>
    </source>
</evidence>
<accession>A0A1A9VCB4</accession>
<dbReference type="InterPro" id="IPR036796">
    <property type="entry name" value="Ribosomal_uL11_N_sf"/>
</dbReference>
<evidence type="ECO:0000256" key="3">
    <source>
        <dbReference type="ARBA" id="ARBA00023274"/>
    </source>
</evidence>
<name>A0A1A9VCB4_GLOAU</name>
<dbReference type="SUPFAM" id="SSF54747">
    <property type="entry name" value="Ribosomal L11/L12e N-terminal domain"/>
    <property type="match status" value="1"/>
</dbReference>
<dbReference type="GO" id="GO:0022625">
    <property type="term" value="C:cytosolic large ribosomal subunit"/>
    <property type="evidence" value="ECO:0007669"/>
    <property type="project" value="TreeGrafter"/>
</dbReference>
<evidence type="ECO:0000256" key="1">
    <source>
        <dbReference type="ARBA" id="ARBA00010537"/>
    </source>
</evidence>
<keyword evidence="3 4" id="KW-0687">Ribonucleoprotein</keyword>